<gene>
    <name evidence="6" type="ordered locus">TGAM_0004</name>
</gene>
<evidence type="ECO:0000256" key="2">
    <source>
        <dbReference type="ARBA" id="ARBA00022692"/>
    </source>
</evidence>
<dbReference type="InterPro" id="IPR052556">
    <property type="entry name" value="PolySynth_Transporter"/>
</dbReference>
<keyword evidence="3 5" id="KW-1133">Transmembrane helix</keyword>
<dbReference type="PaxDb" id="593117-TGAM_0004"/>
<proteinExistence type="predicted"/>
<accession>C5A2K4</accession>
<sequence>MSLKKRLIINASWLLAGQTLHKLISYIIILVLSRTLGDVGLGQYSFVVSFTSFVSYLSDFGINYYIMREVARDKGKKDLVSYALGFKIILAVLDWLLIVFLALHLNKSAVVKTSIILYGSGAVVGTIGLLFTSVIFAHEVTKYETYSMVTERVMTLLLGGAVLLITKSLFAFFVVLTADTFLLNFLRMYFGSRYVSPKPMFDLDKWKEILSKSYVFWFIYLFSFIYFNTDIIMLGLMKPDEVVGWYKAGYFFIQAAMLVPSVVVNTTMPSISRLWVENPKTLKILFKRAFQVLLVIGVAGAVGAFLFAPLLVHMFFGSEFVNSVEVLKILGWTLPAIFLNSLYGSFLNGIGREKTYTKIVGGTALLNVLLNYILIHLMSYKGAAIATLATNWISTSVLSIKVYSILRDMYEERGRYEKTKGIPEDPKT</sequence>
<comment type="subcellular location">
    <subcellularLocation>
        <location evidence="1">Membrane</location>
        <topology evidence="1">Multi-pass membrane protein</topology>
    </subcellularLocation>
</comment>
<dbReference type="EMBL" id="CP001398">
    <property type="protein sequence ID" value="ACS32506.1"/>
    <property type="molecule type" value="Genomic_DNA"/>
</dbReference>
<evidence type="ECO:0000256" key="4">
    <source>
        <dbReference type="ARBA" id="ARBA00023136"/>
    </source>
</evidence>
<dbReference type="CDD" id="cd13128">
    <property type="entry name" value="MATE_Wzx_like"/>
    <property type="match status" value="1"/>
</dbReference>
<feature type="transmembrane region" description="Helical" evidence="5">
    <location>
        <begin position="359"/>
        <end position="378"/>
    </location>
</feature>
<dbReference type="AlphaFoldDB" id="C5A2K4"/>
<dbReference type="HOGENOM" id="CLU_022017_6_5_2"/>
<organism evidence="6 7">
    <name type="scientific">Thermococcus gammatolerans (strain DSM 15229 / JCM 11827 / EJ3)</name>
    <dbReference type="NCBI Taxonomy" id="593117"/>
    <lineage>
        <taxon>Archaea</taxon>
        <taxon>Methanobacteriati</taxon>
        <taxon>Methanobacteriota</taxon>
        <taxon>Thermococci</taxon>
        <taxon>Thermococcales</taxon>
        <taxon>Thermococcaceae</taxon>
        <taxon>Thermococcus</taxon>
    </lineage>
</organism>
<feature type="transmembrane region" description="Helical" evidence="5">
    <location>
        <begin position="115"/>
        <end position="137"/>
    </location>
</feature>
<keyword evidence="7" id="KW-1185">Reference proteome</keyword>
<evidence type="ECO:0000256" key="1">
    <source>
        <dbReference type="ARBA" id="ARBA00004141"/>
    </source>
</evidence>
<keyword evidence="4 5" id="KW-0472">Membrane</keyword>
<feature type="transmembrane region" description="Helical" evidence="5">
    <location>
        <begin position="329"/>
        <end position="347"/>
    </location>
</feature>
<reference evidence="6 7" key="1">
    <citation type="journal article" date="2007" name="Genome Biol.">
        <title>Genome analysis and genome-wide proteomics of Thermococcus gammatolerans, the most radioresistant organism known amongst the Archaea.</title>
        <authorList>
            <person name="Zivanovic Y."/>
            <person name="Armengaud J."/>
            <person name="Lagorce A."/>
            <person name="Leplat C."/>
            <person name="Guerin P."/>
            <person name="Dutertre M."/>
            <person name="Anthouard V."/>
            <person name="Forterre P."/>
            <person name="Wincker P."/>
            <person name="Confalonieri F."/>
        </authorList>
    </citation>
    <scope>NUCLEOTIDE SEQUENCE [LARGE SCALE GENOMIC DNA]</scope>
    <source>
        <strain evidence="7">DSM 15229 / JCM 11827 / EJ3</strain>
    </source>
</reference>
<evidence type="ECO:0000256" key="3">
    <source>
        <dbReference type="ARBA" id="ARBA00022989"/>
    </source>
</evidence>
<dbReference type="Proteomes" id="UP000001488">
    <property type="component" value="Chromosome"/>
</dbReference>
<feature type="transmembrane region" description="Helical" evidence="5">
    <location>
        <begin position="384"/>
        <end position="406"/>
    </location>
</feature>
<dbReference type="eggNOG" id="arCOG02209">
    <property type="taxonomic scope" value="Archaea"/>
</dbReference>
<feature type="transmembrane region" description="Helical" evidence="5">
    <location>
        <begin position="44"/>
        <end position="67"/>
    </location>
</feature>
<protein>
    <submittedName>
        <fullName evidence="6">Polysaccharide biosynthesis protein</fullName>
    </submittedName>
</protein>
<feature type="transmembrane region" description="Helical" evidence="5">
    <location>
        <begin position="79"/>
        <end position="103"/>
    </location>
</feature>
<dbReference type="PANTHER" id="PTHR43424">
    <property type="entry name" value="LOCUS PUTATIVE PROTEIN 1-RELATED"/>
    <property type="match status" value="1"/>
</dbReference>
<dbReference type="PANTHER" id="PTHR43424:SF1">
    <property type="entry name" value="LOCUS PUTATIVE PROTEIN 1-RELATED"/>
    <property type="match status" value="1"/>
</dbReference>
<dbReference type="Pfam" id="PF01943">
    <property type="entry name" value="Polysacc_synt"/>
    <property type="match status" value="1"/>
</dbReference>
<evidence type="ECO:0000313" key="6">
    <source>
        <dbReference type="EMBL" id="ACS32506.1"/>
    </source>
</evidence>
<evidence type="ECO:0000256" key="5">
    <source>
        <dbReference type="SAM" id="Phobius"/>
    </source>
</evidence>
<feature type="transmembrane region" description="Helical" evidence="5">
    <location>
        <begin position="289"/>
        <end position="317"/>
    </location>
</feature>
<dbReference type="InterPro" id="IPR002797">
    <property type="entry name" value="Polysacc_synth"/>
</dbReference>
<feature type="transmembrane region" description="Helical" evidence="5">
    <location>
        <begin position="12"/>
        <end position="32"/>
    </location>
</feature>
<dbReference type="GeneID" id="7987503"/>
<dbReference type="STRING" id="593117.TGAM_0004"/>
<feature type="transmembrane region" description="Helical" evidence="5">
    <location>
        <begin position="214"/>
        <end position="236"/>
    </location>
</feature>
<dbReference type="PATRIC" id="fig|593117.10.peg.5"/>
<dbReference type="GO" id="GO:0016020">
    <property type="term" value="C:membrane"/>
    <property type="evidence" value="ECO:0007669"/>
    <property type="project" value="UniProtKB-SubCell"/>
</dbReference>
<dbReference type="OrthoDB" id="19148at2157"/>
<evidence type="ECO:0000313" key="7">
    <source>
        <dbReference type="Proteomes" id="UP000001488"/>
    </source>
</evidence>
<dbReference type="RefSeq" id="WP_012751165.1">
    <property type="nucleotide sequence ID" value="NC_012804.1"/>
</dbReference>
<dbReference type="KEGG" id="tga:TGAM_0004"/>
<name>C5A2K4_THEGJ</name>
<keyword evidence="2 5" id="KW-0812">Transmembrane</keyword>